<comment type="subunit">
    <text evidence="10 12">Homodimer. Heterotetramer of two MnmE and two MnmG subunits.</text>
</comment>
<evidence type="ECO:0000256" key="5">
    <source>
        <dbReference type="ARBA" id="ARBA00022490"/>
    </source>
</evidence>
<dbReference type="Proteomes" id="UP000823641">
    <property type="component" value="Unassembled WGS sequence"/>
</dbReference>
<evidence type="ECO:0000256" key="6">
    <source>
        <dbReference type="ARBA" id="ARBA00022630"/>
    </source>
</evidence>
<dbReference type="Pfam" id="PF21680">
    <property type="entry name" value="GIDA_C_1st"/>
    <property type="match status" value="1"/>
</dbReference>
<proteinExistence type="inferred from homology"/>
<dbReference type="InterPro" id="IPR044920">
    <property type="entry name" value="MnmG_C_subdom_sf"/>
</dbReference>
<comment type="function">
    <text evidence="2 12">NAD-binding protein involved in the addition of a carboxymethylaminomethyl (cmnm) group at the wobble position (U34) of certain tRNAs, forming tRNA-cmnm(5)s(2)U34.</text>
</comment>
<feature type="binding site" evidence="12">
    <location>
        <position position="368"/>
    </location>
    <ligand>
        <name>FAD</name>
        <dbReference type="ChEBI" id="CHEBI:57692"/>
    </ligand>
</feature>
<keyword evidence="6 12" id="KW-0285">Flavoprotein</keyword>
<dbReference type="Pfam" id="PF13932">
    <property type="entry name" value="SAM_GIDA_C"/>
    <property type="match status" value="1"/>
</dbReference>
<dbReference type="NCBIfam" id="TIGR00136">
    <property type="entry name" value="mnmG_gidA"/>
    <property type="match status" value="1"/>
</dbReference>
<feature type="domain" description="tRNA uridine 5-carboxymethylaminomethyl modification enzyme C-terminal subdomain" evidence="13">
    <location>
        <begin position="549"/>
        <end position="620"/>
    </location>
</feature>
<feature type="binding site" evidence="12">
    <location>
        <position position="123"/>
    </location>
    <ligand>
        <name>FAD</name>
        <dbReference type="ChEBI" id="CHEBI:57692"/>
    </ligand>
</feature>
<name>A0A9D9HVM6_9BACT</name>
<feature type="binding site" evidence="12">
    <location>
        <begin position="271"/>
        <end position="285"/>
    </location>
    <ligand>
        <name>NAD(+)</name>
        <dbReference type="ChEBI" id="CHEBI:57540"/>
    </ligand>
</feature>
<dbReference type="PROSITE" id="PS01281">
    <property type="entry name" value="GIDA_2"/>
    <property type="match status" value="1"/>
</dbReference>
<dbReference type="Gene3D" id="3.50.50.60">
    <property type="entry name" value="FAD/NAD(P)-binding domain"/>
    <property type="match status" value="2"/>
</dbReference>
<evidence type="ECO:0000313" key="15">
    <source>
        <dbReference type="Proteomes" id="UP000823641"/>
    </source>
</evidence>
<dbReference type="Pfam" id="PF01134">
    <property type="entry name" value="GIDA"/>
    <property type="match status" value="1"/>
</dbReference>
<dbReference type="GO" id="GO:0005829">
    <property type="term" value="C:cytosol"/>
    <property type="evidence" value="ECO:0007669"/>
    <property type="project" value="TreeGrafter"/>
</dbReference>
<evidence type="ECO:0000256" key="11">
    <source>
        <dbReference type="ARBA" id="ARBA00031800"/>
    </source>
</evidence>
<comment type="cofactor">
    <cofactor evidence="1 12">
        <name>FAD</name>
        <dbReference type="ChEBI" id="CHEBI:57692"/>
    </cofactor>
</comment>
<dbReference type="InterPro" id="IPR026904">
    <property type="entry name" value="MnmG_C"/>
</dbReference>
<dbReference type="InterPro" id="IPR004416">
    <property type="entry name" value="MnmG"/>
</dbReference>
<dbReference type="FunFam" id="3.50.50.60:FF:000010">
    <property type="entry name" value="tRNA uridine 5-carboxymethylaminomethyl modification enzyme MnmG"/>
    <property type="match status" value="1"/>
</dbReference>
<dbReference type="FunFam" id="1.10.150.570:FF:000001">
    <property type="entry name" value="tRNA uridine 5-carboxymethylaminomethyl modification enzyme MnmG"/>
    <property type="match status" value="1"/>
</dbReference>
<dbReference type="PANTHER" id="PTHR11806:SF0">
    <property type="entry name" value="PROTEIN MTO1 HOMOLOG, MITOCHONDRIAL"/>
    <property type="match status" value="1"/>
</dbReference>
<keyword evidence="8 12" id="KW-0274">FAD</keyword>
<dbReference type="InterPro" id="IPR002218">
    <property type="entry name" value="MnmG-rel"/>
</dbReference>
<evidence type="ECO:0000256" key="8">
    <source>
        <dbReference type="ARBA" id="ARBA00022827"/>
    </source>
</evidence>
<dbReference type="GO" id="GO:0002098">
    <property type="term" value="P:tRNA wobble uridine modification"/>
    <property type="evidence" value="ECO:0007669"/>
    <property type="project" value="InterPro"/>
</dbReference>
<dbReference type="InterPro" id="IPR047001">
    <property type="entry name" value="MnmG_C_subdom"/>
</dbReference>
<feature type="binding site" evidence="12">
    <location>
        <position position="178"/>
    </location>
    <ligand>
        <name>FAD</name>
        <dbReference type="ChEBI" id="CHEBI:57692"/>
    </ligand>
</feature>
<feature type="binding site" evidence="12">
    <location>
        <begin position="11"/>
        <end position="16"/>
    </location>
    <ligand>
        <name>FAD</name>
        <dbReference type="ChEBI" id="CHEBI:57692"/>
    </ligand>
</feature>
<dbReference type="PANTHER" id="PTHR11806">
    <property type="entry name" value="GLUCOSE INHIBITED DIVISION PROTEIN A"/>
    <property type="match status" value="1"/>
</dbReference>
<protein>
    <recommendedName>
        <fullName evidence="4 12">tRNA uridine 5-carboxymethylaminomethyl modification enzyme MnmG</fullName>
    </recommendedName>
    <alternativeName>
        <fullName evidence="11 12">Glucose-inhibited division protein A</fullName>
    </alternativeName>
</protein>
<reference evidence="14" key="1">
    <citation type="submission" date="2020-10" db="EMBL/GenBank/DDBJ databases">
        <authorList>
            <person name="Gilroy R."/>
        </authorList>
    </citation>
    <scope>NUCLEOTIDE SEQUENCE</scope>
    <source>
        <strain evidence="14">G3-3990</strain>
    </source>
</reference>
<keyword evidence="9 12" id="KW-0520">NAD</keyword>
<comment type="subcellular location">
    <subcellularLocation>
        <location evidence="12">Cytoplasm</location>
    </subcellularLocation>
</comment>
<dbReference type="AlphaFoldDB" id="A0A9D9HVM6"/>
<evidence type="ECO:0000256" key="2">
    <source>
        <dbReference type="ARBA" id="ARBA00003717"/>
    </source>
</evidence>
<reference evidence="14" key="2">
    <citation type="journal article" date="2021" name="PeerJ">
        <title>Extensive microbial diversity within the chicken gut microbiome revealed by metagenomics and culture.</title>
        <authorList>
            <person name="Gilroy R."/>
            <person name="Ravi A."/>
            <person name="Getino M."/>
            <person name="Pursley I."/>
            <person name="Horton D.L."/>
            <person name="Alikhan N.F."/>
            <person name="Baker D."/>
            <person name="Gharbi K."/>
            <person name="Hall N."/>
            <person name="Watson M."/>
            <person name="Adriaenssens E.M."/>
            <person name="Foster-Nyarko E."/>
            <person name="Jarju S."/>
            <person name="Secka A."/>
            <person name="Antonio M."/>
            <person name="Oren A."/>
            <person name="Chaudhuri R.R."/>
            <person name="La Ragione R."/>
            <person name="Hildebrand F."/>
            <person name="Pallen M.J."/>
        </authorList>
    </citation>
    <scope>NUCLEOTIDE SEQUENCE</scope>
    <source>
        <strain evidence="14">G3-3990</strain>
    </source>
</reference>
<organism evidence="14 15">
    <name type="scientific">Candidatus Gallipaludibacter merdavium</name>
    <dbReference type="NCBI Taxonomy" id="2840839"/>
    <lineage>
        <taxon>Bacteria</taxon>
        <taxon>Pseudomonadati</taxon>
        <taxon>Bacteroidota</taxon>
        <taxon>Bacteroidia</taxon>
        <taxon>Bacteroidales</taxon>
        <taxon>Candidatus Gallipaludibacter</taxon>
    </lineage>
</organism>
<evidence type="ECO:0000313" key="14">
    <source>
        <dbReference type="EMBL" id="MBO8460875.1"/>
    </source>
</evidence>
<dbReference type="Gene3D" id="1.10.150.570">
    <property type="entry name" value="GidA associated domain, C-terminal subdomain"/>
    <property type="match status" value="1"/>
</dbReference>
<evidence type="ECO:0000256" key="12">
    <source>
        <dbReference type="HAMAP-Rule" id="MF_00129"/>
    </source>
</evidence>
<evidence type="ECO:0000256" key="9">
    <source>
        <dbReference type="ARBA" id="ARBA00023027"/>
    </source>
</evidence>
<evidence type="ECO:0000256" key="7">
    <source>
        <dbReference type="ARBA" id="ARBA00022694"/>
    </source>
</evidence>
<dbReference type="SUPFAM" id="SSF51905">
    <property type="entry name" value="FAD/NAD(P)-binding domain"/>
    <property type="match status" value="1"/>
</dbReference>
<evidence type="ECO:0000256" key="4">
    <source>
        <dbReference type="ARBA" id="ARBA00020461"/>
    </source>
</evidence>
<comment type="similarity">
    <text evidence="3 12">Belongs to the MnmG family.</text>
</comment>
<evidence type="ECO:0000256" key="3">
    <source>
        <dbReference type="ARBA" id="ARBA00007653"/>
    </source>
</evidence>
<evidence type="ECO:0000256" key="1">
    <source>
        <dbReference type="ARBA" id="ARBA00001974"/>
    </source>
</evidence>
<dbReference type="FunFam" id="1.10.10.1800:FF:000003">
    <property type="entry name" value="tRNA uridine 5-carboxymethylaminomethyl modification enzyme MnmG"/>
    <property type="match status" value="1"/>
</dbReference>
<gene>
    <name evidence="12 14" type="primary">mnmG</name>
    <name evidence="12" type="synonym">gidA</name>
    <name evidence="14" type="ORF">IAA73_11185</name>
</gene>
<dbReference type="EMBL" id="JADIMG010000102">
    <property type="protein sequence ID" value="MBO8460875.1"/>
    <property type="molecule type" value="Genomic_DNA"/>
</dbReference>
<dbReference type="HAMAP" id="MF_00129">
    <property type="entry name" value="MnmG_GidA"/>
    <property type="match status" value="1"/>
</dbReference>
<comment type="caution">
    <text evidence="14">The sequence shown here is derived from an EMBL/GenBank/DDBJ whole genome shotgun (WGS) entry which is preliminary data.</text>
</comment>
<dbReference type="InterPro" id="IPR036188">
    <property type="entry name" value="FAD/NAD-bd_sf"/>
</dbReference>
<dbReference type="PROSITE" id="PS01280">
    <property type="entry name" value="GIDA_1"/>
    <property type="match status" value="1"/>
</dbReference>
<dbReference type="SMART" id="SM01228">
    <property type="entry name" value="GIDA_assoc_3"/>
    <property type="match status" value="1"/>
</dbReference>
<dbReference type="FunFam" id="3.50.50.60:FF:000002">
    <property type="entry name" value="tRNA uridine 5-carboxymethylaminomethyl modification enzyme MnmG"/>
    <property type="match status" value="1"/>
</dbReference>
<evidence type="ECO:0000259" key="13">
    <source>
        <dbReference type="SMART" id="SM01228"/>
    </source>
</evidence>
<keyword evidence="7 12" id="KW-0819">tRNA processing</keyword>
<dbReference type="InterPro" id="IPR040131">
    <property type="entry name" value="MnmG_N"/>
</dbReference>
<dbReference type="Gene3D" id="1.10.10.1800">
    <property type="entry name" value="tRNA uridine 5-carboxymethylaminomethyl modification enzyme MnmG/GidA"/>
    <property type="match status" value="1"/>
</dbReference>
<keyword evidence="5 12" id="KW-0963">Cytoplasm</keyword>
<dbReference type="InterPro" id="IPR020595">
    <property type="entry name" value="MnmG-rel_CS"/>
</dbReference>
<dbReference type="GO" id="GO:0030488">
    <property type="term" value="P:tRNA methylation"/>
    <property type="evidence" value="ECO:0007669"/>
    <property type="project" value="TreeGrafter"/>
</dbReference>
<dbReference type="InterPro" id="IPR049312">
    <property type="entry name" value="GIDA_C_N"/>
</dbReference>
<dbReference type="GO" id="GO:0050660">
    <property type="term" value="F:flavin adenine dinucleotide binding"/>
    <property type="evidence" value="ECO:0007669"/>
    <property type="project" value="UniProtKB-UniRule"/>
</dbReference>
<accession>A0A9D9HVM6</accession>
<sequence length="624" mass="69990">MDFKYDVIVVGAGHAGCEAACAAANLGSKTLLITMDMNKMGQMSCNPAVGGIAKGQIVREIDAMGGQMGIVTDKSAIQFRMLNRSKGPAMWSPRSQSDRKRFIEEWVHIISNTPNLHIWQDTVTELIIEGNTVKGVKTLLGVEMRSQTVILTNGTFLNGLLHFGKTQISGGRISEPSSHGITEQLRSIGFTTDRMKTGTPCRLDGRTIDFSKMTEQIGENDFHKFSYLEHVKRQLKQMSCWITYTNPETHATLRKGLKDSPLYNGQIKSIGPRYCPSIETKIVTFAEKEAHQLFLEPEGVDSQEYYVNGFSSSLPLETQIAALHTIKGLEHAELYRPGYAIEYDFFDPTQLYHTLETKRIKNLFFAGQINGTTGYEEAAGQGLIAGINAHQNCVGGDAFTLGRDEAYIGVLIDDLVTKGVDEPYRMFTSRAEYRILLRQDDADMRLTERSYRLGLATEKRYQSWKNKKAAQDRLIEFIGTYSVKPQQVNELLLAKGSGELRQGCKLTDILMRPQISLEDLIETLPALKEMTDEIDSQREEVIEGTEIHIKYSGYIERERQIADKLHRLENIPLRGRVHYDSVLSLSTEARQKLTKIDPETIGQASRIPGISPNDINVLLVLLGR</sequence>
<evidence type="ECO:0000256" key="10">
    <source>
        <dbReference type="ARBA" id="ARBA00025948"/>
    </source>
</evidence>